<keyword evidence="3 4" id="KW-0131">Cell cycle</keyword>
<dbReference type="InterPro" id="IPR003802">
    <property type="entry name" value="Sporulation_regulator_WhiA"/>
</dbReference>
<dbReference type="InterPro" id="IPR039518">
    <property type="entry name" value="WhiA_LAGLIDADG_dom"/>
</dbReference>
<evidence type="ECO:0000259" key="5">
    <source>
        <dbReference type="Pfam" id="PF02650"/>
    </source>
</evidence>
<dbReference type="EMBL" id="SOCN01000001">
    <property type="protein sequence ID" value="TDV24325.1"/>
    <property type="molecule type" value="Genomic_DNA"/>
</dbReference>
<feature type="domain" description="Sporulation regulator WhiA C-terminal" evidence="5">
    <location>
        <begin position="196"/>
        <end position="282"/>
    </location>
</feature>
<keyword evidence="2 4" id="KW-0238">DNA-binding</keyword>
<dbReference type="GO" id="GO:0051301">
    <property type="term" value="P:cell division"/>
    <property type="evidence" value="ECO:0007669"/>
    <property type="project" value="UniProtKB-UniRule"/>
</dbReference>
<evidence type="ECO:0000313" key="7">
    <source>
        <dbReference type="EMBL" id="TDV24325.1"/>
    </source>
</evidence>
<protein>
    <recommendedName>
        <fullName evidence="4">Probable cell division protein WhiA</fullName>
    </recommendedName>
</protein>
<evidence type="ECO:0000256" key="1">
    <source>
        <dbReference type="ARBA" id="ARBA00022618"/>
    </source>
</evidence>
<comment type="function">
    <text evidence="4">Involved in cell division and chromosome segregation.</text>
</comment>
<evidence type="ECO:0000256" key="2">
    <source>
        <dbReference type="ARBA" id="ARBA00023125"/>
    </source>
</evidence>
<dbReference type="PANTHER" id="PTHR37307:SF1">
    <property type="entry name" value="CELL DIVISION PROTEIN WHIA-RELATED"/>
    <property type="match status" value="1"/>
</dbReference>
<evidence type="ECO:0000313" key="8">
    <source>
        <dbReference type="Proteomes" id="UP000295757"/>
    </source>
</evidence>
<dbReference type="AlphaFoldDB" id="A0A4R7UFD1"/>
<keyword evidence="8" id="KW-1185">Reference proteome</keyword>
<keyword evidence="1 4" id="KW-0132">Cell division</keyword>
<organism evidence="7 8">
    <name type="scientific">Mycoplasmopsis mustelae</name>
    <dbReference type="NCBI Taxonomy" id="171289"/>
    <lineage>
        <taxon>Bacteria</taxon>
        <taxon>Bacillati</taxon>
        <taxon>Mycoplasmatota</taxon>
        <taxon>Mycoplasmoidales</taxon>
        <taxon>Metamycoplasmataceae</taxon>
        <taxon>Mycoplasmopsis</taxon>
    </lineage>
</organism>
<dbReference type="HAMAP" id="MF_01420">
    <property type="entry name" value="HTH_type_WhiA"/>
    <property type="match status" value="1"/>
</dbReference>
<dbReference type="NCBIfam" id="TIGR00647">
    <property type="entry name" value="DNA_bind_WhiA"/>
    <property type="match status" value="1"/>
</dbReference>
<dbReference type="InterPro" id="IPR027434">
    <property type="entry name" value="Homing_endonucl"/>
</dbReference>
<dbReference type="PANTHER" id="PTHR37307">
    <property type="entry name" value="CELL DIVISION PROTEIN WHIA-RELATED"/>
    <property type="match status" value="1"/>
</dbReference>
<name>A0A4R7UFD1_9BACT</name>
<comment type="similarity">
    <text evidence="4">Belongs to the WhiA family.</text>
</comment>
<evidence type="ECO:0000259" key="6">
    <source>
        <dbReference type="Pfam" id="PF14527"/>
    </source>
</evidence>
<accession>A0A4R7UFD1</accession>
<dbReference type="Pfam" id="PF02650">
    <property type="entry name" value="HTH_WhiA"/>
    <property type="match status" value="1"/>
</dbReference>
<dbReference type="GO" id="GO:0043937">
    <property type="term" value="P:regulation of sporulation"/>
    <property type="evidence" value="ECO:0007669"/>
    <property type="project" value="InterPro"/>
</dbReference>
<dbReference type="GO" id="GO:0003677">
    <property type="term" value="F:DNA binding"/>
    <property type="evidence" value="ECO:0007669"/>
    <property type="project" value="UniProtKB-UniRule"/>
</dbReference>
<feature type="domain" description="WhiA LAGLIDADG-like" evidence="6">
    <location>
        <begin position="100"/>
        <end position="192"/>
    </location>
</feature>
<dbReference type="Pfam" id="PF14527">
    <property type="entry name" value="LAGLIDADG_WhiA"/>
    <property type="match status" value="1"/>
</dbReference>
<dbReference type="SUPFAM" id="SSF55608">
    <property type="entry name" value="Homing endonucleases"/>
    <property type="match status" value="1"/>
</dbReference>
<evidence type="ECO:0000256" key="3">
    <source>
        <dbReference type="ARBA" id="ARBA00023306"/>
    </source>
</evidence>
<proteinExistence type="inferred from homology"/>
<gene>
    <name evidence="4" type="primary">whiA</name>
    <name evidence="7" type="ORF">BCF59_0285</name>
</gene>
<comment type="caution">
    <text evidence="7">The sequence shown here is derived from an EMBL/GenBank/DDBJ whole genome shotgun (WGS) entry which is preliminary data.</text>
</comment>
<dbReference type="InterPro" id="IPR023054">
    <property type="entry name" value="Sporulation_regulator_WhiA_C"/>
</dbReference>
<dbReference type="Gene3D" id="3.10.28.10">
    <property type="entry name" value="Homing endonucleases"/>
    <property type="match status" value="1"/>
</dbReference>
<evidence type="ECO:0000256" key="4">
    <source>
        <dbReference type="HAMAP-Rule" id="MF_01420"/>
    </source>
</evidence>
<reference evidence="7 8" key="1">
    <citation type="submission" date="2019-03" db="EMBL/GenBank/DDBJ databases">
        <title>Genomic Encyclopedia of Archaeal and Bacterial Type Strains, Phase II (KMG-II): from individual species to whole genera.</title>
        <authorList>
            <person name="Goeker M."/>
        </authorList>
    </citation>
    <scope>NUCLEOTIDE SEQUENCE [LARGE SCALE GENOMIC DNA]</scope>
    <source>
        <strain evidence="7 8">ATCC 35214</strain>
    </source>
</reference>
<sequence>MQNKSNKLSFSREIKKEIINNIKKNDEIVSFLNGLIFSNAIINDDHYILNLRNSYIANKVVLKLYKINILFQKDTSNTKIKILKKDFKINFSMNFKNNLTFFFAGIFVGGGSISDKNSTSYHLELKTNYQQHTKDIIDKLNEYEFEFHMLTRKEKYVAYTKKLDYLLDFLSAIGAKKSWFNLQNIKIGRDMENVTNRMNNIDISNLKKIVYSSNKHLENIKFIKQHKLIELFDSQQLISFEIKLENPWISLTDLAKQLQKEHNIIISKSGINHWFRKLEKVAQKYKDEF</sequence>
<dbReference type="RefSeq" id="WP_134110518.1">
    <property type="nucleotide sequence ID" value="NZ_SOCN01000001.1"/>
</dbReference>
<dbReference type="OrthoDB" id="401278at2"/>
<dbReference type="Proteomes" id="UP000295757">
    <property type="component" value="Unassembled WGS sequence"/>
</dbReference>